<dbReference type="STRING" id="243090.RB4554"/>
<dbReference type="EnsemblBacteria" id="CAD73854">
    <property type="protein sequence ID" value="CAD73854"/>
    <property type="gene ID" value="RB4554"/>
</dbReference>
<protein>
    <submittedName>
        <fullName evidence="1">Uncharacterized protein</fullName>
    </submittedName>
</protein>
<accession>Q7USE3</accession>
<evidence type="ECO:0000313" key="1">
    <source>
        <dbReference type="EMBL" id="CAD73854.1"/>
    </source>
</evidence>
<sequence length="58" mass="6545">MLIRRNGNVAPRPFVALGKDAFFLSITADFLITAFRRKSTDFALQLKAIHPRSSILQI</sequence>
<reference evidence="1 2" key="1">
    <citation type="journal article" date="2003" name="Proc. Natl. Acad. Sci. U.S.A.">
        <title>Complete genome sequence of the marine planctomycete Pirellula sp. strain 1.</title>
        <authorList>
            <person name="Gloeckner F.O."/>
            <person name="Kube M."/>
            <person name="Bauer M."/>
            <person name="Teeling H."/>
            <person name="Lombardot T."/>
            <person name="Ludwig W."/>
            <person name="Gade D."/>
            <person name="Beck A."/>
            <person name="Borzym K."/>
            <person name="Heitmann K."/>
            <person name="Rabus R."/>
            <person name="Schlesner H."/>
            <person name="Amann R."/>
            <person name="Reinhardt R."/>
        </authorList>
    </citation>
    <scope>NUCLEOTIDE SEQUENCE [LARGE SCALE GENOMIC DNA]</scope>
    <source>
        <strain evidence="2">DSM 10527 / NCIMB 13988 / SH1</strain>
    </source>
</reference>
<name>Q7USE3_RHOBA</name>
<proteinExistence type="predicted"/>
<dbReference type="AlphaFoldDB" id="Q7USE3"/>
<dbReference type="InParanoid" id="Q7USE3"/>
<dbReference type="Proteomes" id="UP000001025">
    <property type="component" value="Chromosome"/>
</dbReference>
<dbReference type="EMBL" id="BX294140">
    <property type="protein sequence ID" value="CAD73854.1"/>
    <property type="molecule type" value="Genomic_DNA"/>
</dbReference>
<gene>
    <name evidence="1" type="ordered locus">RB4554</name>
</gene>
<evidence type="ECO:0000313" key="2">
    <source>
        <dbReference type="Proteomes" id="UP000001025"/>
    </source>
</evidence>
<organism evidence="1 2">
    <name type="scientific">Rhodopirellula baltica (strain DSM 10527 / NCIMB 13988 / SH1)</name>
    <dbReference type="NCBI Taxonomy" id="243090"/>
    <lineage>
        <taxon>Bacteria</taxon>
        <taxon>Pseudomonadati</taxon>
        <taxon>Planctomycetota</taxon>
        <taxon>Planctomycetia</taxon>
        <taxon>Pirellulales</taxon>
        <taxon>Pirellulaceae</taxon>
        <taxon>Rhodopirellula</taxon>
    </lineage>
</organism>
<dbReference type="HOGENOM" id="CLU_2976290_0_0_0"/>
<keyword evidence="2" id="KW-1185">Reference proteome</keyword>
<dbReference type="KEGG" id="rba:RB4554"/>